<evidence type="ECO:0000313" key="1">
    <source>
        <dbReference type="EMBL" id="MXQ52879.1"/>
    </source>
</evidence>
<protein>
    <submittedName>
        <fullName evidence="1">Uncharacterized protein</fullName>
    </submittedName>
</protein>
<reference evidence="1 2" key="1">
    <citation type="submission" date="2019-12" db="EMBL/GenBank/DDBJ databases">
        <title>Whole-genome analyses of novel actinobacteria.</title>
        <authorList>
            <person name="Sahin N."/>
            <person name="Saygin H."/>
        </authorList>
    </citation>
    <scope>NUCLEOTIDE SEQUENCE [LARGE SCALE GENOMIC DNA]</scope>
    <source>
        <strain evidence="1 2">KC615</strain>
    </source>
</reference>
<accession>A0A6I4VMJ6</accession>
<dbReference type="EMBL" id="WUUL01000002">
    <property type="protein sequence ID" value="MXQ52879.1"/>
    <property type="molecule type" value="Genomic_DNA"/>
</dbReference>
<organism evidence="1 2">
    <name type="scientific">Shimazuella alba</name>
    <dbReference type="NCBI Taxonomy" id="2690964"/>
    <lineage>
        <taxon>Bacteria</taxon>
        <taxon>Bacillati</taxon>
        <taxon>Bacillota</taxon>
        <taxon>Bacilli</taxon>
        <taxon>Bacillales</taxon>
        <taxon>Thermoactinomycetaceae</taxon>
        <taxon>Shimazuella</taxon>
    </lineage>
</organism>
<comment type="caution">
    <text evidence="1">The sequence shown here is derived from an EMBL/GenBank/DDBJ whole genome shotgun (WGS) entry which is preliminary data.</text>
</comment>
<name>A0A6I4VMJ6_9BACL</name>
<sequence length="77" mass="8669">MFVSLGIPLVEDLLQRLVGTDHPRRLDIVDMEEVYLSEDWVKPPEIVVCRIHVLAMHTVEIDFIDSPLVVAKGTGVC</sequence>
<dbReference type="RefSeq" id="WP_160800216.1">
    <property type="nucleotide sequence ID" value="NZ_WUUL01000002.1"/>
</dbReference>
<evidence type="ECO:0000313" key="2">
    <source>
        <dbReference type="Proteomes" id="UP000430692"/>
    </source>
</evidence>
<dbReference type="Proteomes" id="UP000430692">
    <property type="component" value="Unassembled WGS sequence"/>
</dbReference>
<proteinExistence type="predicted"/>
<dbReference type="AlphaFoldDB" id="A0A6I4VMJ6"/>
<gene>
    <name evidence="1" type="ORF">GSM42_03850</name>
</gene>
<keyword evidence="2" id="KW-1185">Reference proteome</keyword>